<dbReference type="EMBL" id="JBBMFJ010000001">
    <property type="protein sequence ID" value="MEQ2561731.1"/>
    <property type="molecule type" value="Genomic_DNA"/>
</dbReference>
<comment type="caution">
    <text evidence="1">The sequence shown here is derived from an EMBL/GenBank/DDBJ whole genome shotgun (WGS) entry which is preliminary data.</text>
</comment>
<reference evidence="1 2" key="1">
    <citation type="submission" date="2024-03" db="EMBL/GenBank/DDBJ databases">
        <title>Human intestinal bacterial collection.</title>
        <authorList>
            <person name="Pauvert C."/>
            <person name="Hitch T.C.A."/>
            <person name="Clavel T."/>
        </authorList>
    </citation>
    <scope>NUCLEOTIDE SEQUENCE [LARGE SCALE GENOMIC DNA]</scope>
    <source>
        <strain evidence="1 2">CLA-AP-H27</strain>
    </source>
</reference>
<evidence type="ECO:0000313" key="1">
    <source>
        <dbReference type="EMBL" id="MEQ2561731.1"/>
    </source>
</evidence>
<organism evidence="1 2">
    <name type="scientific">Ventrimonas faecis</name>
    <dbReference type="NCBI Taxonomy" id="3133170"/>
    <lineage>
        <taxon>Bacteria</taxon>
        <taxon>Bacillati</taxon>
        <taxon>Bacillota</taxon>
        <taxon>Clostridia</taxon>
        <taxon>Lachnospirales</taxon>
        <taxon>Lachnospiraceae</taxon>
        <taxon>Ventrimonas</taxon>
    </lineage>
</organism>
<dbReference type="Proteomes" id="UP001437460">
    <property type="component" value="Unassembled WGS sequence"/>
</dbReference>
<name>A0ABV1HHD7_9FIRM</name>
<accession>A0ABV1HHD7</accession>
<evidence type="ECO:0008006" key="3">
    <source>
        <dbReference type="Google" id="ProtNLM"/>
    </source>
</evidence>
<sequence>MDQKKDFSQYEDMLYLKRPVSRSHLPMDIMDRAAQFSPFAALTGYGDAVKETARQTERKQELDEYEKAALDEQLHELEAQMRGGELSRQMQDGTQTAELQAAEPQRAGAELWPQVTITYFVLDEHKEGGAYRTITGAVKKIDYYARCIILENGTQEGEIVPVDDIMKLDIHVDFDSQV</sequence>
<keyword evidence="2" id="KW-1185">Reference proteome</keyword>
<gene>
    <name evidence="1" type="ORF">WMO41_00820</name>
</gene>
<protein>
    <recommendedName>
        <fullName evidence="3">YolD-like protein</fullName>
    </recommendedName>
</protein>
<proteinExistence type="predicted"/>
<dbReference type="RefSeq" id="WP_349228173.1">
    <property type="nucleotide sequence ID" value="NZ_JBBMFJ010000001.1"/>
</dbReference>
<evidence type="ECO:0000313" key="2">
    <source>
        <dbReference type="Proteomes" id="UP001437460"/>
    </source>
</evidence>